<dbReference type="RefSeq" id="WP_013930734.1">
    <property type="nucleotide sequence ID" value="NC_015703.1"/>
</dbReference>
<gene>
    <name evidence="1" type="ordered locus">Runsl_5160</name>
</gene>
<dbReference type="KEGG" id="rsi:Runsl_5160"/>
<organism evidence="1 2">
    <name type="scientific">Runella slithyformis (strain ATCC 29530 / DSM 19594 / LMG 11500 / NCIMB 11436 / LSU 4)</name>
    <dbReference type="NCBI Taxonomy" id="761193"/>
    <lineage>
        <taxon>Bacteria</taxon>
        <taxon>Pseudomonadati</taxon>
        <taxon>Bacteroidota</taxon>
        <taxon>Cytophagia</taxon>
        <taxon>Cytophagales</taxon>
        <taxon>Spirosomataceae</taxon>
        <taxon>Runella</taxon>
    </lineage>
</organism>
<dbReference type="AlphaFoldDB" id="A0A7U3ZQE0"/>
<protein>
    <submittedName>
        <fullName evidence="1">Uncharacterized protein</fullName>
    </submittedName>
</protein>
<accession>A0A7U3ZQE0</accession>
<dbReference type="EMBL" id="CP002859">
    <property type="protein sequence ID" value="AEI51460.1"/>
    <property type="molecule type" value="Genomic_DNA"/>
</dbReference>
<dbReference type="Proteomes" id="UP000000493">
    <property type="component" value="Chromosome"/>
</dbReference>
<evidence type="ECO:0000313" key="2">
    <source>
        <dbReference type="Proteomes" id="UP000000493"/>
    </source>
</evidence>
<proteinExistence type="predicted"/>
<reference evidence="1 2" key="2">
    <citation type="journal article" date="2012" name="Stand. Genomic Sci.">
        <title>Complete genome sequence of the aquatic bacterium Runella slithyformis type strain (LSU 4(T)).</title>
        <authorList>
            <person name="Copeland A."/>
            <person name="Zhang X."/>
            <person name="Misra M."/>
            <person name="Lapidus A."/>
            <person name="Nolan M."/>
            <person name="Lucas S."/>
            <person name="Deshpande S."/>
            <person name="Cheng J.F."/>
            <person name="Tapia R."/>
            <person name="Goodwin L.A."/>
            <person name="Pitluck S."/>
            <person name="Liolios K."/>
            <person name="Pagani I."/>
            <person name="Ivanova N."/>
            <person name="Mikhailova N."/>
            <person name="Pati A."/>
            <person name="Chen A."/>
            <person name="Palaniappan K."/>
            <person name="Land M."/>
            <person name="Hauser L."/>
            <person name="Pan C."/>
            <person name="Jeffries C.D."/>
            <person name="Detter J.C."/>
            <person name="Brambilla E.M."/>
            <person name="Rohde M."/>
            <person name="Djao O.D."/>
            <person name="Goker M."/>
            <person name="Sikorski J."/>
            <person name="Tindall B.J."/>
            <person name="Woyke T."/>
            <person name="Bristow J."/>
            <person name="Eisen J.A."/>
            <person name="Markowitz V."/>
            <person name="Hugenholtz P."/>
            <person name="Kyrpides N.C."/>
            <person name="Klenk H.P."/>
            <person name="Mavromatis K."/>
        </authorList>
    </citation>
    <scope>NUCLEOTIDE SEQUENCE [LARGE SCALE GENOMIC DNA]</scope>
    <source>
        <strain evidence="2">ATCC 29530 / DSM 19594 / LMG 11500 / NCIMB 11436 / LSU 4</strain>
    </source>
</reference>
<reference evidence="2" key="1">
    <citation type="submission" date="2011-06" db="EMBL/GenBank/DDBJ databases">
        <title>The complete genome of chromosome of Runella slithyformis DSM 19594.</title>
        <authorList>
            <consortium name="US DOE Joint Genome Institute (JGI-PGF)"/>
            <person name="Lucas S."/>
            <person name="Han J."/>
            <person name="Lapidus A."/>
            <person name="Bruce D."/>
            <person name="Goodwin L."/>
            <person name="Pitluck S."/>
            <person name="Peters L."/>
            <person name="Kyrpides N."/>
            <person name="Mavromatis K."/>
            <person name="Ivanova N."/>
            <person name="Ovchinnikova G."/>
            <person name="Zhang X."/>
            <person name="Misra M."/>
            <person name="Detter J.C."/>
            <person name="Tapia R."/>
            <person name="Han C."/>
            <person name="Land M."/>
            <person name="Hauser L."/>
            <person name="Markowitz V."/>
            <person name="Cheng J.-F."/>
            <person name="Hugenholtz P."/>
            <person name="Woyke T."/>
            <person name="Wu D."/>
            <person name="Tindall B."/>
            <person name="Faehrich R."/>
            <person name="Brambilla E."/>
            <person name="Klenk H.-P."/>
            <person name="Eisen J.A."/>
        </authorList>
    </citation>
    <scope>NUCLEOTIDE SEQUENCE [LARGE SCALE GENOMIC DNA]</scope>
    <source>
        <strain evidence="2">ATCC 29530 / DSM 19594 / LMG 11500 / NCIMB 11436 / LSU 4</strain>
    </source>
</reference>
<sequence length="123" mass="14403">MLLALIFTGFLICLIFGEWPIPPRYITMAEAQALQKMIRENESKEYEERIRILKSISLDAKSEFLREDEAHNLRTLANDEFEKARTGWLKSLTLRHERGELTDNEFSDEINRCLDETAARTLL</sequence>
<keyword evidence="2" id="KW-1185">Reference proteome</keyword>
<evidence type="ECO:0000313" key="1">
    <source>
        <dbReference type="EMBL" id="AEI51460.1"/>
    </source>
</evidence>
<name>A0A7U3ZQE0_RUNSL</name>